<evidence type="ECO:0000256" key="2">
    <source>
        <dbReference type="ARBA" id="ARBA00022737"/>
    </source>
</evidence>
<accession>A0A4E0RS44</accession>
<dbReference type="GO" id="GO:0004857">
    <property type="term" value="F:enzyme inhibitor activity"/>
    <property type="evidence" value="ECO:0007669"/>
    <property type="project" value="TreeGrafter"/>
</dbReference>
<dbReference type="EMBL" id="JXXN02006068">
    <property type="protein sequence ID" value="THD19582.1"/>
    <property type="molecule type" value="Genomic_DNA"/>
</dbReference>
<keyword evidence="4" id="KW-0040">ANK repeat</keyword>
<feature type="repeat" description="ANK" evidence="4">
    <location>
        <begin position="200"/>
        <end position="233"/>
    </location>
</feature>
<dbReference type="InterPro" id="IPR002110">
    <property type="entry name" value="Ankyrin_rpt"/>
</dbReference>
<evidence type="ECO:0000256" key="3">
    <source>
        <dbReference type="ARBA" id="ARBA00038386"/>
    </source>
</evidence>
<gene>
    <name evidence="5" type="ORF">D915_009390</name>
</gene>
<dbReference type="SUPFAM" id="SSF48403">
    <property type="entry name" value="Ankyrin repeat"/>
    <property type="match status" value="1"/>
</dbReference>
<feature type="repeat" description="ANK" evidence="4">
    <location>
        <begin position="74"/>
        <end position="106"/>
    </location>
</feature>
<dbReference type="InterPro" id="IPR051226">
    <property type="entry name" value="PP1_Regulatory_Subunit"/>
</dbReference>
<dbReference type="PROSITE" id="PS50088">
    <property type="entry name" value="ANK_REPEAT"/>
    <property type="match status" value="4"/>
</dbReference>
<comment type="caution">
    <text evidence="5">The sequence shown here is derived from an EMBL/GenBank/DDBJ whole genome shotgun (WGS) entry which is preliminary data.</text>
</comment>
<dbReference type="GO" id="GO:0019208">
    <property type="term" value="F:phosphatase regulator activity"/>
    <property type="evidence" value="ECO:0007669"/>
    <property type="project" value="TreeGrafter"/>
</dbReference>
<sequence length="317" mass="35478">MFPSSDVGPRELKMKQIKNWAGSETDKSSADYHPPKKIKFPLGVSLIAACYANDEEEFKQLLGMGIDIDTRNPDGMTCVHQCCINGDYEFLEFLIKEGADINVQDNEGWTPLHAAASVGREEMVRLLLDNGADVSLLSCEMELPVDVSQSDSVTDLLNEVMRARGIDPVVARQTEEQLLLRDVKQMLETGKYEPVIDPRTGATPLHVAACKDYLAVLEMILKIPGVDLNCQDNDGWTALHAAAHWNREASIRLLAEAGASFDLYTLANQSVFDVADRQVVVLLRQLRERQRSVSFAFHNPFNLIFRTMYPFFCSIPI</sequence>
<keyword evidence="2" id="KW-0677">Repeat</keyword>
<dbReference type="SMART" id="SM00248">
    <property type="entry name" value="ANK"/>
    <property type="match status" value="4"/>
</dbReference>
<feature type="repeat" description="ANK" evidence="4">
    <location>
        <begin position="107"/>
        <end position="139"/>
    </location>
</feature>
<dbReference type="GO" id="GO:0005737">
    <property type="term" value="C:cytoplasm"/>
    <property type="evidence" value="ECO:0007669"/>
    <property type="project" value="TreeGrafter"/>
</dbReference>
<dbReference type="PANTHER" id="PTHR24179:SF21">
    <property type="entry name" value="MYOSIN BINDING SUBUNIT, ISOFORM O"/>
    <property type="match status" value="1"/>
</dbReference>
<proteinExistence type="inferred from homology"/>
<dbReference type="PROSITE" id="PS50297">
    <property type="entry name" value="ANK_REP_REGION"/>
    <property type="match status" value="4"/>
</dbReference>
<protein>
    <submittedName>
        <fullName evidence="5">Protein phosphatase 1 regulatory subunit 12B isoform X3</fullName>
    </submittedName>
</protein>
<evidence type="ECO:0000256" key="1">
    <source>
        <dbReference type="ARBA" id="ARBA00022473"/>
    </source>
</evidence>
<organism evidence="5 6">
    <name type="scientific">Fasciola hepatica</name>
    <name type="common">Liver fluke</name>
    <dbReference type="NCBI Taxonomy" id="6192"/>
    <lineage>
        <taxon>Eukaryota</taxon>
        <taxon>Metazoa</taxon>
        <taxon>Spiralia</taxon>
        <taxon>Lophotrochozoa</taxon>
        <taxon>Platyhelminthes</taxon>
        <taxon>Trematoda</taxon>
        <taxon>Digenea</taxon>
        <taxon>Plagiorchiida</taxon>
        <taxon>Echinostomata</taxon>
        <taxon>Echinostomatoidea</taxon>
        <taxon>Fasciolidae</taxon>
        <taxon>Fasciola</taxon>
    </lineage>
</organism>
<keyword evidence="6" id="KW-1185">Reference proteome</keyword>
<name>A0A4E0RS44_FASHE</name>
<dbReference type="InterPro" id="IPR036770">
    <property type="entry name" value="Ankyrin_rpt-contain_sf"/>
</dbReference>
<dbReference type="Proteomes" id="UP000230066">
    <property type="component" value="Unassembled WGS sequence"/>
</dbReference>
<reference evidence="5" key="1">
    <citation type="submission" date="2019-03" db="EMBL/GenBank/DDBJ databases">
        <title>Improved annotation for the trematode Fasciola hepatica.</title>
        <authorList>
            <person name="Choi Y.-J."/>
            <person name="Martin J."/>
            <person name="Mitreva M."/>
        </authorList>
    </citation>
    <scope>NUCLEOTIDE SEQUENCE [LARGE SCALE GENOMIC DNA]</scope>
</reference>
<dbReference type="AlphaFoldDB" id="A0A4E0RS44"/>
<comment type="similarity">
    <text evidence="3">Belongs to the NRARP family.</text>
</comment>
<dbReference type="Pfam" id="PF12796">
    <property type="entry name" value="Ank_2"/>
    <property type="match status" value="2"/>
</dbReference>
<evidence type="ECO:0000256" key="4">
    <source>
        <dbReference type="PROSITE-ProRule" id="PRU00023"/>
    </source>
</evidence>
<dbReference type="Gene3D" id="1.25.40.20">
    <property type="entry name" value="Ankyrin repeat-containing domain"/>
    <property type="match status" value="2"/>
</dbReference>
<evidence type="ECO:0000313" key="6">
    <source>
        <dbReference type="Proteomes" id="UP000230066"/>
    </source>
</evidence>
<dbReference type="PANTHER" id="PTHR24179">
    <property type="entry name" value="PROTEIN PHOSPHATASE 1 REGULATORY SUBUNIT 12"/>
    <property type="match status" value="1"/>
</dbReference>
<feature type="repeat" description="ANK" evidence="4">
    <location>
        <begin position="234"/>
        <end position="266"/>
    </location>
</feature>
<keyword evidence="1" id="KW-0217">Developmental protein</keyword>
<evidence type="ECO:0000313" key="5">
    <source>
        <dbReference type="EMBL" id="THD19582.1"/>
    </source>
</evidence>